<dbReference type="Pfam" id="PF03992">
    <property type="entry name" value="ABM"/>
    <property type="match status" value="1"/>
</dbReference>
<evidence type="ECO:0000313" key="2">
    <source>
        <dbReference type="EMBL" id="MUK90097.1"/>
    </source>
</evidence>
<evidence type="ECO:0000259" key="1">
    <source>
        <dbReference type="PROSITE" id="PS51725"/>
    </source>
</evidence>
<reference evidence="2 3" key="1">
    <citation type="submission" date="2019-11" db="EMBL/GenBank/DDBJ databases">
        <authorList>
            <person name="Li X."/>
        </authorList>
    </citation>
    <scope>NUCLEOTIDE SEQUENCE [LARGE SCALE GENOMIC DNA]</scope>
    <source>
        <strain evidence="2 3">L9</strain>
    </source>
</reference>
<dbReference type="InterPro" id="IPR007138">
    <property type="entry name" value="ABM_dom"/>
</dbReference>
<dbReference type="Gene3D" id="3.30.70.100">
    <property type="match status" value="1"/>
</dbReference>
<dbReference type="SUPFAM" id="SSF54909">
    <property type="entry name" value="Dimeric alpha+beta barrel"/>
    <property type="match status" value="1"/>
</dbReference>
<keyword evidence="3" id="KW-1185">Reference proteome</keyword>
<organism evidence="2 3">
    <name type="scientific">Ornithinibacillus caprae</name>
    <dbReference type="NCBI Taxonomy" id="2678566"/>
    <lineage>
        <taxon>Bacteria</taxon>
        <taxon>Bacillati</taxon>
        <taxon>Bacillota</taxon>
        <taxon>Bacilli</taxon>
        <taxon>Bacillales</taxon>
        <taxon>Bacillaceae</taxon>
        <taxon>Ornithinibacillus</taxon>
    </lineage>
</organism>
<sequence>MKAYMTNGTGDFLTKLAEKHPQIDIHIMSSGAGSLAYYEGVEKKLFVAGRTYEVIVQKGDIKEEGFVAMNNIPVTEEGRPVFEDRFKNRKHEVDQFSGFQAFRLLRPLTGNTYVVFTQWESEVDYDNWVNSDTFKQSHAESPTKPSAYFADNPFLTTYYMKKDDE</sequence>
<evidence type="ECO:0000313" key="3">
    <source>
        <dbReference type="Proteomes" id="UP000469125"/>
    </source>
</evidence>
<comment type="caution">
    <text evidence="2">The sequence shown here is derived from an EMBL/GenBank/DDBJ whole genome shotgun (WGS) entry which is preliminary data.</text>
</comment>
<name>A0A6N8FPK6_9BACI</name>
<dbReference type="AlphaFoldDB" id="A0A6N8FPK6"/>
<dbReference type="PANTHER" id="PTHR34474">
    <property type="entry name" value="SIGNAL TRANSDUCTION PROTEIN TRAP"/>
    <property type="match status" value="1"/>
</dbReference>
<gene>
    <name evidence="2" type="ORF">GMD78_17125</name>
</gene>
<dbReference type="PANTHER" id="PTHR34474:SF2">
    <property type="entry name" value="SIGNAL TRANSDUCTION PROTEIN TRAP"/>
    <property type="match status" value="1"/>
</dbReference>
<keyword evidence="2" id="KW-0503">Monooxygenase</keyword>
<accession>A0A6N8FPK6</accession>
<dbReference type="PROSITE" id="PS51725">
    <property type="entry name" value="ABM"/>
    <property type="match status" value="1"/>
</dbReference>
<dbReference type="GO" id="GO:0004497">
    <property type="term" value="F:monooxygenase activity"/>
    <property type="evidence" value="ECO:0007669"/>
    <property type="project" value="UniProtKB-KW"/>
</dbReference>
<feature type="domain" description="ABM" evidence="1">
    <location>
        <begin position="66"/>
        <end position="159"/>
    </location>
</feature>
<dbReference type="RefSeq" id="WP_155670572.1">
    <property type="nucleotide sequence ID" value="NZ_WOCA01000017.1"/>
</dbReference>
<keyword evidence="2" id="KW-0560">Oxidoreductase</keyword>
<dbReference type="Proteomes" id="UP000469125">
    <property type="component" value="Unassembled WGS sequence"/>
</dbReference>
<proteinExistence type="predicted"/>
<dbReference type="EMBL" id="WOCA01000017">
    <property type="protein sequence ID" value="MUK90097.1"/>
    <property type="molecule type" value="Genomic_DNA"/>
</dbReference>
<dbReference type="InterPro" id="IPR011008">
    <property type="entry name" value="Dimeric_a/b-barrel"/>
</dbReference>
<dbReference type="InterPro" id="IPR050404">
    <property type="entry name" value="Heme-degrading_MO"/>
</dbReference>
<protein>
    <submittedName>
        <fullName evidence="2">Antibiotic biosynthesis monooxygenase</fullName>
    </submittedName>
</protein>